<organism evidence="3 4">
    <name type="scientific">Gloeophyllum trabeum (strain ATCC 11539 / FP-39264 / Madison 617)</name>
    <name type="common">Brown rot fungus</name>
    <dbReference type="NCBI Taxonomy" id="670483"/>
    <lineage>
        <taxon>Eukaryota</taxon>
        <taxon>Fungi</taxon>
        <taxon>Dikarya</taxon>
        <taxon>Basidiomycota</taxon>
        <taxon>Agaricomycotina</taxon>
        <taxon>Agaricomycetes</taxon>
        <taxon>Gloeophyllales</taxon>
        <taxon>Gloeophyllaceae</taxon>
        <taxon>Gloeophyllum</taxon>
    </lineage>
</organism>
<feature type="compositionally biased region" description="Basic and acidic residues" evidence="1">
    <location>
        <begin position="67"/>
        <end position="83"/>
    </location>
</feature>
<dbReference type="Proteomes" id="UP000030669">
    <property type="component" value="Unassembled WGS sequence"/>
</dbReference>
<feature type="region of interest" description="Disordered" evidence="1">
    <location>
        <begin position="59"/>
        <end position="158"/>
    </location>
</feature>
<feature type="transmembrane region" description="Helical" evidence="2">
    <location>
        <begin position="28"/>
        <end position="51"/>
    </location>
</feature>
<dbReference type="RefSeq" id="XP_007864189.1">
    <property type="nucleotide sequence ID" value="XM_007865998.1"/>
</dbReference>
<proteinExistence type="predicted"/>
<gene>
    <name evidence="3" type="ORF">GLOTRDRAFT_104666</name>
</gene>
<protein>
    <submittedName>
        <fullName evidence="3">Uncharacterized protein</fullName>
    </submittedName>
</protein>
<keyword evidence="2" id="KW-0812">Transmembrane</keyword>
<name>S7QAV2_GLOTA</name>
<dbReference type="eggNOG" id="ENOG502SWH8">
    <property type="taxonomic scope" value="Eukaryota"/>
</dbReference>
<dbReference type="KEGG" id="gtr:GLOTRDRAFT_104666"/>
<reference evidence="3 4" key="1">
    <citation type="journal article" date="2012" name="Science">
        <title>The Paleozoic origin of enzymatic lignin decomposition reconstructed from 31 fungal genomes.</title>
        <authorList>
            <person name="Floudas D."/>
            <person name="Binder M."/>
            <person name="Riley R."/>
            <person name="Barry K."/>
            <person name="Blanchette R.A."/>
            <person name="Henrissat B."/>
            <person name="Martinez A.T."/>
            <person name="Otillar R."/>
            <person name="Spatafora J.W."/>
            <person name="Yadav J.S."/>
            <person name="Aerts A."/>
            <person name="Benoit I."/>
            <person name="Boyd A."/>
            <person name="Carlson A."/>
            <person name="Copeland A."/>
            <person name="Coutinho P.M."/>
            <person name="de Vries R.P."/>
            <person name="Ferreira P."/>
            <person name="Findley K."/>
            <person name="Foster B."/>
            <person name="Gaskell J."/>
            <person name="Glotzer D."/>
            <person name="Gorecki P."/>
            <person name="Heitman J."/>
            <person name="Hesse C."/>
            <person name="Hori C."/>
            <person name="Igarashi K."/>
            <person name="Jurgens J.A."/>
            <person name="Kallen N."/>
            <person name="Kersten P."/>
            <person name="Kohler A."/>
            <person name="Kuees U."/>
            <person name="Kumar T.K.A."/>
            <person name="Kuo A."/>
            <person name="LaButti K."/>
            <person name="Larrondo L.F."/>
            <person name="Lindquist E."/>
            <person name="Ling A."/>
            <person name="Lombard V."/>
            <person name="Lucas S."/>
            <person name="Lundell T."/>
            <person name="Martin R."/>
            <person name="McLaughlin D.J."/>
            <person name="Morgenstern I."/>
            <person name="Morin E."/>
            <person name="Murat C."/>
            <person name="Nagy L.G."/>
            <person name="Nolan M."/>
            <person name="Ohm R.A."/>
            <person name="Patyshakuliyeva A."/>
            <person name="Rokas A."/>
            <person name="Ruiz-Duenas F.J."/>
            <person name="Sabat G."/>
            <person name="Salamov A."/>
            <person name="Samejima M."/>
            <person name="Schmutz J."/>
            <person name="Slot J.C."/>
            <person name="St John F."/>
            <person name="Stenlid J."/>
            <person name="Sun H."/>
            <person name="Sun S."/>
            <person name="Syed K."/>
            <person name="Tsang A."/>
            <person name="Wiebenga A."/>
            <person name="Young D."/>
            <person name="Pisabarro A."/>
            <person name="Eastwood D.C."/>
            <person name="Martin F."/>
            <person name="Cullen D."/>
            <person name="Grigoriev I.V."/>
            <person name="Hibbett D.S."/>
        </authorList>
    </citation>
    <scope>NUCLEOTIDE SEQUENCE [LARGE SCALE GENOMIC DNA]</scope>
    <source>
        <strain evidence="3 4">ATCC 11539</strain>
    </source>
</reference>
<dbReference type="AlphaFoldDB" id="S7QAV2"/>
<evidence type="ECO:0000256" key="2">
    <source>
        <dbReference type="SAM" id="Phobius"/>
    </source>
</evidence>
<keyword evidence="2" id="KW-0472">Membrane</keyword>
<dbReference type="EMBL" id="KB469299">
    <property type="protein sequence ID" value="EPQ57026.1"/>
    <property type="molecule type" value="Genomic_DNA"/>
</dbReference>
<keyword evidence="4" id="KW-1185">Reference proteome</keyword>
<feature type="compositionally biased region" description="Low complexity" evidence="1">
    <location>
        <begin position="143"/>
        <end position="152"/>
    </location>
</feature>
<dbReference type="OMA" id="WLYKRHR"/>
<dbReference type="GeneID" id="19298660"/>
<keyword evidence="2" id="KW-1133">Transmembrane helix</keyword>
<evidence type="ECO:0000313" key="4">
    <source>
        <dbReference type="Proteomes" id="UP000030669"/>
    </source>
</evidence>
<dbReference type="HOGENOM" id="CLU_1669547_0_0_1"/>
<dbReference type="OrthoDB" id="3184377at2759"/>
<sequence length="158" mass="16689">MATPDVVAFAANPSESAALQGHKAKTPIIAGAVSGSCVGLAWIVGLAIYIYKRQRRKARARAAGLTSHRDLEQPGNIKEKYRIPPDPALAPKTIPEVAGHGLDPSTHTVDPERDAAGSSDSHTARDRTTSDSPSRKVPVGERVQSSVVQVDPPSKPQT</sequence>
<evidence type="ECO:0000256" key="1">
    <source>
        <dbReference type="SAM" id="MobiDB-lite"/>
    </source>
</evidence>
<evidence type="ECO:0000313" key="3">
    <source>
        <dbReference type="EMBL" id="EPQ57026.1"/>
    </source>
</evidence>
<accession>S7QAV2</accession>